<dbReference type="KEGG" id="dmm:dnm_027570"/>
<evidence type="ECO:0000313" key="1">
    <source>
        <dbReference type="EMBL" id="QTA86733.1"/>
    </source>
</evidence>
<evidence type="ECO:0000313" key="2">
    <source>
        <dbReference type="Proteomes" id="UP000663722"/>
    </source>
</evidence>
<accession>A0A975BKD6</accession>
<name>A0A975BKD6_9BACT</name>
<gene>
    <name evidence="1" type="ORF">dnm_027570</name>
</gene>
<sequence>MRFLSCKTGIVLFCRTFFRRFAEDNKLKKFLLSYLLDNQFF</sequence>
<reference evidence="1" key="1">
    <citation type="journal article" date="2021" name="Microb. Physiol.">
        <title>Proteogenomic Insights into the Physiology of Marine, Sulfate-Reducing, Filamentous Desulfonema limicola and Desulfonema magnum.</title>
        <authorList>
            <person name="Schnaars V."/>
            <person name="Wohlbrand L."/>
            <person name="Scheve S."/>
            <person name="Hinrichs C."/>
            <person name="Reinhardt R."/>
            <person name="Rabus R."/>
        </authorList>
    </citation>
    <scope>NUCLEOTIDE SEQUENCE</scope>
    <source>
        <strain evidence="1">4be13</strain>
    </source>
</reference>
<keyword evidence="2" id="KW-1185">Reference proteome</keyword>
<proteinExistence type="predicted"/>
<dbReference type="EMBL" id="CP061800">
    <property type="protein sequence ID" value="QTA86733.1"/>
    <property type="molecule type" value="Genomic_DNA"/>
</dbReference>
<protein>
    <submittedName>
        <fullName evidence="1">Uncharacterized protein</fullName>
    </submittedName>
</protein>
<dbReference type="AlphaFoldDB" id="A0A975BKD6"/>
<dbReference type="Proteomes" id="UP000663722">
    <property type="component" value="Chromosome"/>
</dbReference>
<organism evidence="1 2">
    <name type="scientific">Desulfonema magnum</name>
    <dbReference type="NCBI Taxonomy" id="45655"/>
    <lineage>
        <taxon>Bacteria</taxon>
        <taxon>Pseudomonadati</taxon>
        <taxon>Thermodesulfobacteriota</taxon>
        <taxon>Desulfobacteria</taxon>
        <taxon>Desulfobacterales</taxon>
        <taxon>Desulfococcaceae</taxon>
        <taxon>Desulfonema</taxon>
    </lineage>
</organism>